<dbReference type="GO" id="GO:0003684">
    <property type="term" value="F:damaged DNA binding"/>
    <property type="evidence" value="ECO:0007669"/>
    <property type="project" value="TreeGrafter"/>
</dbReference>
<dbReference type="GO" id="GO:0036297">
    <property type="term" value="P:interstrand cross-link repair"/>
    <property type="evidence" value="ECO:0007669"/>
    <property type="project" value="TreeGrafter"/>
</dbReference>
<proteinExistence type="predicted"/>
<reference evidence="1" key="1">
    <citation type="submission" date="2020-06" db="EMBL/GenBank/DDBJ databases">
        <title>Haloterrigena sp. nov., an extremely halophilic archaeon isolated from a saline sediment.</title>
        <authorList>
            <person name="Liu B.-B."/>
        </authorList>
    </citation>
    <scope>NUCLEOTIDE SEQUENCE</scope>
    <source>
        <strain evidence="1">SYSU A121-1</strain>
    </source>
</reference>
<name>A0A8J8GP08_9EURY</name>
<dbReference type="Proteomes" id="UP000728647">
    <property type="component" value="Unassembled WGS sequence"/>
</dbReference>
<dbReference type="GO" id="GO:0006303">
    <property type="term" value="P:double-strand break repair via nonhomologous end joining"/>
    <property type="evidence" value="ECO:0007669"/>
    <property type="project" value="TreeGrafter"/>
</dbReference>
<dbReference type="AlphaFoldDB" id="A0A8J8GP08"/>
<dbReference type="GO" id="GO:0035312">
    <property type="term" value="F:5'-3' DNA exonuclease activity"/>
    <property type="evidence" value="ECO:0007669"/>
    <property type="project" value="TreeGrafter"/>
</dbReference>
<dbReference type="Gene3D" id="3.60.15.10">
    <property type="entry name" value="Ribonuclease Z/Hydroxyacylglutathione hydrolase-like"/>
    <property type="match status" value="1"/>
</dbReference>
<gene>
    <name evidence="1" type="ORF">HT576_16975</name>
</gene>
<accession>A0A8J8GP08</accession>
<dbReference type="EMBL" id="JABURA010000001">
    <property type="protein sequence ID" value="NUB92703.1"/>
    <property type="molecule type" value="Genomic_DNA"/>
</dbReference>
<comment type="caution">
    <text evidence="1">The sequence shown here is derived from an EMBL/GenBank/DDBJ whole genome shotgun (WGS) entry which is preliminary data.</text>
</comment>
<evidence type="ECO:0000313" key="1">
    <source>
        <dbReference type="EMBL" id="NUB92703.1"/>
    </source>
</evidence>
<dbReference type="PANTHER" id="PTHR23240">
    <property type="entry name" value="DNA CROSS-LINK REPAIR PROTEIN PSO2/SNM1-RELATED"/>
    <property type="match status" value="1"/>
</dbReference>
<sequence length="359" mass="39929">MHFELESSKGLERQSQPRIVADARSAVGAINVVSHAHADHTFRSTPETVVCSPETAAIAEARTGTGFEFVDSAPGVDLVPAGHVVGSRAALLDLETADGDSRRYCYTGDFSTRDRCYLEGFDPERIDADVLVMETTYGLPKYRFPSQEELEAEIADWIRDADDRPLFCFGYSLGRAQKLQWIAREALAGPRAADGGTRTDVDETTATDCDDLEREILVSDSIRDVNRAIETAMDGRLAFPGRPYDSLRGLSDEIVILPTNQARADWVEAAVEREGALKAGFSGWAVDDSFLYRGNYDVTFPLTDHCDFDELLETVRAIDPETVYTHHGFDEAFADRLETEYGYRARPLKRDQTALEEFC</sequence>
<organism evidence="1 2">
    <name type="scientific">Haloterrigena gelatinilytica</name>
    <dbReference type="NCBI Taxonomy" id="2741724"/>
    <lineage>
        <taxon>Archaea</taxon>
        <taxon>Methanobacteriati</taxon>
        <taxon>Methanobacteriota</taxon>
        <taxon>Stenosarchaea group</taxon>
        <taxon>Halobacteria</taxon>
        <taxon>Halobacteriales</taxon>
        <taxon>Natrialbaceae</taxon>
        <taxon>Haloterrigena</taxon>
    </lineage>
</organism>
<protein>
    <submittedName>
        <fullName evidence="1">mRNA cleavage and polyadenylation specificity factor-like protein</fullName>
    </submittedName>
</protein>
<evidence type="ECO:0000313" key="2">
    <source>
        <dbReference type="Proteomes" id="UP000728647"/>
    </source>
</evidence>
<dbReference type="SUPFAM" id="SSF56281">
    <property type="entry name" value="Metallo-hydrolase/oxidoreductase"/>
    <property type="match status" value="1"/>
</dbReference>
<dbReference type="InterPro" id="IPR036866">
    <property type="entry name" value="RibonucZ/Hydroxyglut_hydro"/>
</dbReference>
<dbReference type="PANTHER" id="PTHR23240:SF6">
    <property type="entry name" value="DNA CROSS-LINK REPAIR 1A PROTEIN"/>
    <property type="match status" value="1"/>
</dbReference>